<evidence type="ECO:0000313" key="10">
    <source>
        <dbReference type="Proteomes" id="UP000241890"/>
    </source>
</evidence>
<dbReference type="InterPro" id="IPR022775">
    <property type="entry name" value="AP_mu_sigma_su"/>
</dbReference>
<dbReference type="PANTHER" id="PTHR10529">
    <property type="entry name" value="AP COMPLEX SUBUNIT MU"/>
    <property type="match status" value="1"/>
</dbReference>
<comment type="subcellular location">
    <subcellularLocation>
        <location evidence="6">Membrane</location>
        <location evidence="6">Coated pit</location>
    </subcellularLocation>
</comment>
<name>A0A2R5GYF0_9STRA</name>
<dbReference type="PRINTS" id="PR00314">
    <property type="entry name" value="CLATHRINADPT"/>
</dbReference>
<gene>
    <name evidence="9" type="ORF">FCC1311_099762</name>
</gene>
<keyword evidence="2" id="KW-0254">Endocytosis</keyword>
<evidence type="ECO:0000256" key="4">
    <source>
        <dbReference type="ARBA" id="ARBA00023136"/>
    </source>
</evidence>
<dbReference type="Pfam" id="PF01217">
    <property type="entry name" value="Clat_adaptor_s"/>
    <property type="match status" value="1"/>
</dbReference>
<dbReference type="GO" id="GO:0005905">
    <property type="term" value="C:clathrin-coated pit"/>
    <property type="evidence" value="ECO:0007669"/>
    <property type="project" value="UniProtKB-KW"/>
</dbReference>
<dbReference type="SUPFAM" id="SSF64356">
    <property type="entry name" value="SNARE-like"/>
    <property type="match status" value="1"/>
</dbReference>
<evidence type="ECO:0000256" key="1">
    <source>
        <dbReference type="ARBA" id="ARBA00022448"/>
    </source>
</evidence>
<dbReference type="InterPro" id="IPR043512">
    <property type="entry name" value="Mu2_C"/>
</dbReference>
<dbReference type="PROSITE" id="PS51072">
    <property type="entry name" value="MHD"/>
    <property type="match status" value="1"/>
</dbReference>
<evidence type="ECO:0000256" key="2">
    <source>
        <dbReference type="ARBA" id="ARBA00022583"/>
    </source>
</evidence>
<evidence type="ECO:0000256" key="7">
    <source>
        <dbReference type="PIRNR" id="PIRNR005992"/>
    </source>
</evidence>
<keyword evidence="3 7" id="KW-0653">Protein transport</keyword>
<dbReference type="GO" id="GO:0030131">
    <property type="term" value="C:clathrin adaptor complex"/>
    <property type="evidence" value="ECO:0007669"/>
    <property type="project" value="UniProtKB-UniRule"/>
</dbReference>
<keyword evidence="1 7" id="KW-0813">Transport</keyword>
<evidence type="ECO:0000256" key="5">
    <source>
        <dbReference type="ARBA" id="ARBA00023176"/>
    </source>
</evidence>
<keyword evidence="10" id="KW-1185">Reference proteome</keyword>
<evidence type="ECO:0000256" key="3">
    <source>
        <dbReference type="ARBA" id="ARBA00022927"/>
    </source>
</evidence>
<dbReference type="GO" id="GO:0006886">
    <property type="term" value="P:intracellular protein transport"/>
    <property type="evidence" value="ECO:0007669"/>
    <property type="project" value="UniProtKB-UniRule"/>
</dbReference>
<dbReference type="PIRSF" id="PIRSF005992">
    <property type="entry name" value="Clathrin_mu"/>
    <property type="match status" value="1"/>
</dbReference>
<dbReference type="SUPFAM" id="SSF49447">
    <property type="entry name" value="Second domain of Mu2 adaptin subunit (ap50) of ap2 adaptor"/>
    <property type="match status" value="1"/>
</dbReference>
<dbReference type="OrthoDB" id="10259133at2759"/>
<dbReference type="AlphaFoldDB" id="A0A2R5GYF0"/>
<reference evidence="9 10" key="1">
    <citation type="submission" date="2017-12" db="EMBL/GenBank/DDBJ databases">
        <title>Sequencing, de novo assembly and annotation of complete genome of a new Thraustochytrid species, strain FCC1311.</title>
        <authorList>
            <person name="Sedici K."/>
            <person name="Godart F."/>
            <person name="Aiese Cigliano R."/>
            <person name="Sanseverino W."/>
            <person name="Barakat M."/>
            <person name="Ortet P."/>
            <person name="Marechal E."/>
            <person name="Cagnac O."/>
            <person name="Amato A."/>
        </authorList>
    </citation>
    <scope>NUCLEOTIDE SEQUENCE [LARGE SCALE GENOMIC DNA]</scope>
</reference>
<protein>
    <submittedName>
        <fullName evidence="9">AP-2 complex subunit mu</fullName>
    </submittedName>
</protein>
<dbReference type="Pfam" id="PF00928">
    <property type="entry name" value="Adap_comp_sub"/>
    <property type="match status" value="1"/>
</dbReference>
<dbReference type="InterPro" id="IPR043532">
    <property type="entry name" value="AP2_Mu_N"/>
</dbReference>
<dbReference type="EMBL" id="BEYU01000168">
    <property type="protein sequence ID" value="GBG33753.1"/>
    <property type="molecule type" value="Genomic_DNA"/>
</dbReference>
<accession>A0A2R5GYF0</accession>
<dbReference type="InterPro" id="IPR011012">
    <property type="entry name" value="Longin-like_dom_sf"/>
</dbReference>
<keyword evidence="5" id="KW-0168">Coated pit</keyword>
<dbReference type="GO" id="GO:0006897">
    <property type="term" value="P:endocytosis"/>
    <property type="evidence" value="ECO:0007669"/>
    <property type="project" value="UniProtKB-KW"/>
</dbReference>
<dbReference type="InterPro" id="IPR050431">
    <property type="entry name" value="Adaptor_comp_med_subunit"/>
</dbReference>
<dbReference type="Gene3D" id="2.60.40.1170">
    <property type="entry name" value="Mu homology domain, subdomain B"/>
    <property type="match status" value="2"/>
</dbReference>
<evidence type="ECO:0000313" key="9">
    <source>
        <dbReference type="EMBL" id="GBG33753.1"/>
    </source>
</evidence>
<evidence type="ECO:0000259" key="8">
    <source>
        <dbReference type="PROSITE" id="PS51072"/>
    </source>
</evidence>
<dbReference type="InterPro" id="IPR001392">
    <property type="entry name" value="Clathrin_mu"/>
</dbReference>
<evidence type="ECO:0000256" key="6">
    <source>
        <dbReference type="ARBA" id="ARBA00037878"/>
    </source>
</evidence>
<dbReference type="CDD" id="cd14836">
    <property type="entry name" value="AP2_Mu_N"/>
    <property type="match status" value="1"/>
</dbReference>
<dbReference type="Gene3D" id="3.30.450.60">
    <property type="match status" value="1"/>
</dbReference>
<sequence length="434" mass="49189">MISAVLVINERGEVVMYRAYRDDVTREAAEAFRVEVVARKETGNVPPVQLVDNTSFLHTRRNKLFFTAVTKSNGNPALIFEFLFQLQRVVAAYLGEDFSENDLRNNFTLIYELLDEALDFGYPQNCSIDVLKLYINLGKLREKVKSAEKAKQITAQITGAIDWRKPGVKHRHNEVYVNVMEEVSLMVSADGSVLNSEARGVLTLRTYLSGMPECQLALNDKVSLNTEATLDGAGDVRSFSNVELEDCTFHRCVSLGRFDTDRTVTFTPPDGEFELMRYRIATNISPPFRLIPVVEEHGKTKVFYNVRLLAQFPDDESARNVLVRIPCPPNTARAKPHVTRGRAKYDPAQHAILWRLRKCAGGSEASFTCVVETVPNTKEKPWSRPPIHMDFTIPMWAASGLKVRYLKVIEKSGYRAKSYVKYFSKASDSYQIRI</sequence>
<dbReference type="InParanoid" id="A0A2R5GYF0"/>
<feature type="domain" description="MHD" evidence="8">
    <location>
        <begin position="172"/>
        <end position="433"/>
    </location>
</feature>
<organism evidence="9 10">
    <name type="scientific">Hondaea fermentalgiana</name>
    <dbReference type="NCBI Taxonomy" id="2315210"/>
    <lineage>
        <taxon>Eukaryota</taxon>
        <taxon>Sar</taxon>
        <taxon>Stramenopiles</taxon>
        <taxon>Bigyra</taxon>
        <taxon>Labyrinthulomycetes</taxon>
        <taxon>Thraustochytrida</taxon>
        <taxon>Thraustochytriidae</taxon>
        <taxon>Hondaea</taxon>
    </lineage>
</organism>
<dbReference type="CDD" id="cd09251">
    <property type="entry name" value="AP-2_Mu2_Cterm"/>
    <property type="match status" value="1"/>
</dbReference>
<comment type="caution">
    <text evidence="9">The sequence shown here is derived from an EMBL/GenBank/DDBJ whole genome shotgun (WGS) entry which is preliminary data.</text>
</comment>
<proteinExistence type="inferred from homology"/>
<dbReference type="Proteomes" id="UP000241890">
    <property type="component" value="Unassembled WGS sequence"/>
</dbReference>
<keyword evidence="4" id="KW-0472">Membrane</keyword>
<comment type="similarity">
    <text evidence="7">Belongs to the adaptor complexes medium subunit family.</text>
</comment>
<dbReference type="InterPro" id="IPR028565">
    <property type="entry name" value="MHD"/>
</dbReference>
<dbReference type="FunFam" id="3.30.450.60:FF:000002">
    <property type="entry name" value="AP-2 complex subunit mu, putative"/>
    <property type="match status" value="1"/>
</dbReference>
<dbReference type="InterPro" id="IPR036168">
    <property type="entry name" value="AP2_Mu_C_sf"/>
</dbReference>